<protein>
    <submittedName>
        <fullName evidence="1">Uncharacterized protein</fullName>
    </submittedName>
</protein>
<dbReference type="OrthoDB" id="2446503at2759"/>
<feature type="non-terminal residue" evidence="1">
    <location>
        <position position="1"/>
    </location>
</feature>
<accession>A0A9P6QMF3</accession>
<dbReference type="SUPFAM" id="SSF88723">
    <property type="entry name" value="PIN domain-like"/>
    <property type="match status" value="1"/>
</dbReference>
<sequence>DFRSVGVAVEKILSSRLSKSTTLLHVDGLPSVEKGSAHDKRDQKLSKQLETLERDYADGKLRNKRQLYKRLKASYRAPPEAMRAVLEVLTQNGWRICRCLNQSDTCIAQTVNNAAVPGDIRIITKDSDLMAFESTMSVTMPVKNTWTTFRKDELLEDHGLPTPAHLTLAA</sequence>
<dbReference type="Gene3D" id="3.40.50.1010">
    <property type="entry name" value="5'-nuclease"/>
    <property type="match status" value="1"/>
</dbReference>
<evidence type="ECO:0000313" key="1">
    <source>
        <dbReference type="EMBL" id="KAG0272185.1"/>
    </source>
</evidence>
<name>A0A9P6QMF3_9FUNG</name>
<dbReference type="Proteomes" id="UP000823405">
    <property type="component" value="Unassembled WGS sequence"/>
</dbReference>
<proteinExistence type="predicted"/>
<dbReference type="InterPro" id="IPR029060">
    <property type="entry name" value="PIN-like_dom_sf"/>
</dbReference>
<dbReference type="EMBL" id="JAAAIN010006016">
    <property type="protein sequence ID" value="KAG0272185.1"/>
    <property type="molecule type" value="Genomic_DNA"/>
</dbReference>
<dbReference type="AlphaFoldDB" id="A0A9P6QMF3"/>
<evidence type="ECO:0000313" key="2">
    <source>
        <dbReference type="Proteomes" id="UP000823405"/>
    </source>
</evidence>
<reference evidence="1" key="1">
    <citation type="journal article" date="2020" name="Fungal Divers.">
        <title>Resolving the Mortierellaceae phylogeny through synthesis of multi-gene phylogenetics and phylogenomics.</title>
        <authorList>
            <person name="Vandepol N."/>
            <person name="Liber J."/>
            <person name="Desiro A."/>
            <person name="Na H."/>
            <person name="Kennedy M."/>
            <person name="Barry K."/>
            <person name="Grigoriev I.V."/>
            <person name="Miller A.N."/>
            <person name="O'Donnell K."/>
            <person name="Stajich J.E."/>
            <person name="Bonito G."/>
        </authorList>
    </citation>
    <scope>NUCLEOTIDE SEQUENCE</scope>
    <source>
        <strain evidence="1">NVP60</strain>
    </source>
</reference>
<feature type="non-terminal residue" evidence="1">
    <location>
        <position position="170"/>
    </location>
</feature>
<gene>
    <name evidence="1" type="ORF">BGZ97_011066</name>
</gene>
<organism evidence="1 2">
    <name type="scientific">Linnemannia gamsii</name>
    <dbReference type="NCBI Taxonomy" id="64522"/>
    <lineage>
        <taxon>Eukaryota</taxon>
        <taxon>Fungi</taxon>
        <taxon>Fungi incertae sedis</taxon>
        <taxon>Mucoromycota</taxon>
        <taxon>Mortierellomycotina</taxon>
        <taxon>Mortierellomycetes</taxon>
        <taxon>Mortierellales</taxon>
        <taxon>Mortierellaceae</taxon>
        <taxon>Linnemannia</taxon>
    </lineage>
</organism>
<keyword evidence="2" id="KW-1185">Reference proteome</keyword>
<comment type="caution">
    <text evidence="1">The sequence shown here is derived from an EMBL/GenBank/DDBJ whole genome shotgun (WGS) entry which is preliminary data.</text>
</comment>